<feature type="region of interest" description="Disordered" evidence="1">
    <location>
        <begin position="88"/>
        <end position="125"/>
    </location>
</feature>
<evidence type="ECO:0000313" key="3">
    <source>
        <dbReference type="Proteomes" id="UP000279271"/>
    </source>
</evidence>
<reference evidence="3" key="1">
    <citation type="journal article" date="2018" name="Algal Res.">
        <title>Characterization of plant carbon substrate utilization by Auxenochlorella protothecoides.</title>
        <authorList>
            <person name="Vogler B.W."/>
            <person name="Starkenburg S.R."/>
            <person name="Sudasinghe N."/>
            <person name="Schambach J.Y."/>
            <person name="Rollin J.A."/>
            <person name="Pattathil S."/>
            <person name="Barry A.N."/>
        </authorList>
    </citation>
    <scope>NUCLEOTIDE SEQUENCE [LARGE SCALE GENOMIC DNA]</scope>
    <source>
        <strain evidence="3">UTEX 25</strain>
    </source>
</reference>
<dbReference type="Proteomes" id="UP000279271">
    <property type="component" value="Unassembled WGS sequence"/>
</dbReference>
<sequence length="125" mass="12818">GRRGRRGRRAHAPGRVRGGHARAGADPSRNPLRHGRGHATARLRPRSGAPRLLRVQRLLDPGRGGGGAGGGRAGRCLAAAGRHFAPRRALRGPRGCGAAGAGRGRGGGAPRPAGVGGRRLPARRR</sequence>
<gene>
    <name evidence="2" type="ORF">APUTEX25_004329</name>
</gene>
<feature type="non-terminal residue" evidence="2">
    <location>
        <position position="125"/>
    </location>
</feature>
<evidence type="ECO:0000256" key="1">
    <source>
        <dbReference type="SAM" id="MobiDB-lite"/>
    </source>
</evidence>
<organism evidence="2 3">
    <name type="scientific">Auxenochlorella protothecoides</name>
    <name type="common">Green microalga</name>
    <name type="synonym">Chlorella protothecoides</name>
    <dbReference type="NCBI Taxonomy" id="3075"/>
    <lineage>
        <taxon>Eukaryota</taxon>
        <taxon>Viridiplantae</taxon>
        <taxon>Chlorophyta</taxon>
        <taxon>core chlorophytes</taxon>
        <taxon>Trebouxiophyceae</taxon>
        <taxon>Chlorellales</taxon>
        <taxon>Chlorellaceae</taxon>
        <taxon>Auxenochlorella</taxon>
    </lineage>
</organism>
<dbReference type="AlphaFoldDB" id="A0A3M7L4Z9"/>
<feature type="region of interest" description="Disordered" evidence="1">
    <location>
        <begin position="1"/>
        <end position="49"/>
    </location>
</feature>
<feature type="compositionally biased region" description="Gly residues" evidence="1">
    <location>
        <begin position="94"/>
        <end position="117"/>
    </location>
</feature>
<name>A0A3M7L4Z9_AUXPR</name>
<feature type="compositionally biased region" description="Basic residues" evidence="1">
    <location>
        <begin position="1"/>
        <end position="20"/>
    </location>
</feature>
<feature type="compositionally biased region" description="Basic residues" evidence="1">
    <location>
        <begin position="31"/>
        <end position="45"/>
    </location>
</feature>
<dbReference type="EMBL" id="QOKY01000043">
    <property type="protein sequence ID" value="RMZ57811.1"/>
    <property type="molecule type" value="Genomic_DNA"/>
</dbReference>
<proteinExistence type="predicted"/>
<evidence type="ECO:0000313" key="2">
    <source>
        <dbReference type="EMBL" id="RMZ57811.1"/>
    </source>
</evidence>
<accession>A0A3M7L4Z9</accession>
<protein>
    <submittedName>
        <fullName evidence="2">Uncharacterized protein</fullName>
    </submittedName>
</protein>
<comment type="caution">
    <text evidence="2">The sequence shown here is derived from an EMBL/GenBank/DDBJ whole genome shotgun (WGS) entry which is preliminary data.</text>
</comment>
<feature type="non-terminal residue" evidence="2">
    <location>
        <position position="1"/>
    </location>
</feature>